<protein>
    <recommendedName>
        <fullName evidence="1">Head completion nuclease</fullName>
        <ecNumber evidence="1">3.1.-.-</ecNumber>
    </recommendedName>
</protein>
<feature type="domain" description="TnsA endonuclease N-terminal" evidence="2">
    <location>
        <begin position="39"/>
        <end position="135"/>
    </location>
</feature>
<keyword evidence="1" id="KW-0378">Hydrolase</keyword>
<feature type="active site" evidence="1">
    <location>
        <position position="29"/>
    </location>
</feature>
<evidence type="ECO:0000256" key="1">
    <source>
        <dbReference type="HAMAP-Rule" id="MF_04160"/>
    </source>
</evidence>
<reference evidence="3" key="1">
    <citation type="submission" date="2020-05" db="EMBL/GenBank/DDBJ databases">
        <authorList>
            <person name="Chiriac C."/>
            <person name="Salcher M."/>
            <person name="Ghai R."/>
            <person name="Kavagutti S V."/>
        </authorList>
    </citation>
    <scope>NUCLEOTIDE SEQUENCE</scope>
</reference>
<dbReference type="InterPro" id="IPR046390">
    <property type="entry name" value="NUCL_HEAD_T4"/>
</dbReference>
<comment type="function">
    <text evidence="1">During phage morphogenesis, plays an essential role in the head-tail joining step. The associated nuclease activity is essential for morphogenesis, possibly by cleaving packaged DNA to enable the joining of heads to tails. Displays both exo- and endonuclease activity.</text>
</comment>
<accession>A0A6J7WV44</accession>
<feature type="active site" evidence="1">
    <location>
        <position position="84"/>
    </location>
</feature>
<organism evidence="3">
    <name type="scientific">uncultured Caudovirales phage</name>
    <dbReference type="NCBI Taxonomy" id="2100421"/>
    <lineage>
        <taxon>Viruses</taxon>
        <taxon>Duplodnaviria</taxon>
        <taxon>Heunggongvirae</taxon>
        <taxon>Uroviricota</taxon>
        <taxon>Caudoviricetes</taxon>
        <taxon>Peduoviridae</taxon>
        <taxon>Maltschvirus</taxon>
        <taxon>Maltschvirus maltsch</taxon>
    </lineage>
</organism>
<keyword evidence="1" id="KW-0540">Nuclease</keyword>
<dbReference type="HAMAP" id="MF_04160">
    <property type="entry name" value="NUCL_HEAD_T4"/>
    <property type="match status" value="1"/>
</dbReference>
<comment type="similarity">
    <text evidence="1">Belongs to the Caudovirales head completion nuclease family.</text>
</comment>
<dbReference type="Pfam" id="PF08722">
    <property type="entry name" value="Tn7_TnsA-like_N"/>
    <property type="match status" value="1"/>
</dbReference>
<keyword evidence="1" id="KW-0255">Endonuclease</keyword>
<dbReference type="GO" id="GO:0004527">
    <property type="term" value="F:exonuclease activity"/>
    <property type="evidence" value="ECO:0007669"/>
    <property type="project" value="UniProtKB-UniRule"/>
</dbReference>
<feature type="active site" evidence="1">
    <location>
        <position position="68"/>
    </location>
</feature>
<dbReference type="InterPro" id="IPR014833">
    <property type="entry name" value="TnsA_N"/>
</dbReference>
<dbReference type="Gene3D" id="3.40.91.30">
    <property type="match status" value="1"/>
</dbReference>
<dbReference type="EC" id="3.1.-.-" evidence="1"/>
<dbReference type="EMBL" id="LR798293">
    <property type="protein sequence ID" value="CAB5221620.1"/>
    <property type="molecule type" value="Genomic_DNA"/>
</dbReference>
<keyword evidence="1" id="KW-0269">Exonuclease</keyword>
<sequence>MFHKRRYLPIFPEKYTGDPTNIIMRSSWETKFASWCDKNPSIVKWSSEETIIPYRCPTDERIHRYFVDFKITTNVGKTYLVEVKPSKQTQPPEYPGRRTQRYLVESLTFMKNQAKWKAADEYAKDRGWEFKIITEYELGLATK</sequence>
<evidence type="ECO:0000259" key="2">
    <source>
        <dbReference type="Pfam" id="PF08722"/>
    </source>
</evidence>
<gene>
    <name evidence="3" type="ORF">UFOVP240_215</name>
</gene>
<evidence type="ECO:0000313" key="3">
    <source>
        <dbReference type="EMBL" id="CAB5221620.1"/>
    </source>
</evidence>
<dbReference type="GO" id="GO:0004519">
    <property type="term" value="F:endonuclease activity"/>
    <property type="evidence" value="ECO:0007669"/>
    <property type="project" value="UniProtKB-UniRule"/>
</dbReference>
<proteinExistence type="inferred from homology"/>
<name>A0A6J7WV44_9CAUD</name>